<dbReference type="SUPFAM" id="SSF51735">
    <property type="entry name" value="NAD(P)-binding Rossmann-fold domains"/>
    <property type="match status" value="1"/>
</dbReference>
<comment type="similarity">
    <text evidence="1">Belongs to the short-chain dehydrogenases/reductases (SDR) family.</text>
</comment>
<dbReference type="Gene3D" id="3.40.50.720">
    <property type="entry name" value="NAD(P)-binding Rossmann-like Domain"/>
    <property type="match status" value="1"/>
</dbReference>
<dbReference type="PANTHER" id="PTHR44196">
    <property type="entry name" value="DEHYDROGENASE/REDUCTASE SDR FAMILY MEMBER 7B"/>
    <property type="match status" value="1"/>
</dbReference>
<dbReference type="EMBL" id="JBEPLO010000002">
    <property type="protein sequence ID" value="MET3557063.1"/>
    <property type="molecule type" value="Genomic_DNA"/>
</dbReference>
<dbReference type="Proteomes" id="UP001549122">
    <property type="component" value="Unassembled WGS sequence"/>
</dbReference>
<comment type="caution">
    <text evidence="3">The sequence shown here is derived from an EMBL/GenBank/DDBJ whole genome shotgun (WGS) entry which is preliminary data.</text>
</comment>
<accession>A0ABV2FES2</accession>
<dbReference type="PRINTS" id="PR00081">
    <property type="entry name" value="GDHRDH"/>
</dbReference>
<dbReference type="InterPro" id="IPR036291">
    <property type="entry name" value="NAD(P)-bd_dom_sf"/>
</dbReference>
<organism evidence="3 4">
    <name type="scientific">Streptococcus rupicaprae</name>
    <dbReference type="NCBI Taxonomy" id="759619"/>
    <lineage>
        <taxon>Bacteria</taxon>
        <taxon>Bacillati</taxon>
        <taxon>Bacillota</taxon>
        <taxon>Bacilli</taxon>
        <taxon>Lactobacillales</taxon>
        <taxon>Streptococcaceae</taxon>
        <taxon>Streptococcus</taxon>
    </lineage>
</organism>
<reference evidence="3 4" key="1">
    <citation type="submission" date="2024-06" db="EMBL/GenBank/DDBJ databases">
        <title>Genomic Encyclopedia of Type Strains, Phase IV (KMG-IV): sequencing the most valuable type-strain genomes for metagenomic binning, comparative biology and taxonomic classification.</title>
        <authorList>
            <person name="Goeker M."/>
        </authorList>
    </citation>
    <scope>NUCLEOTIDE SEQUENCE [LARGE SCALE GENOMIC DNA]</scope>
    <source>
        <strain evidence="3 4">DSM 28303</strain>
    </source>
</reference>
<gene>
    <name evidence="3" type="ORF">ABID29_000172</name>
</gene>
<proteinExistence type="inferred from homology"/>
<protein>
    <submittedName>
        <fullName evidence="3">Short-subunit dehydrogenase</fullName>
    </submittedName>
</protein>
<evidence type="ECO:0000313" key="4">
    <source>
        <dbReference type="Proteomes" id="UP001549122"/>
    </source>
</evidence>
<name>A0ABV2FES2_9STRE</name>
<keyword evidence="4" id="KW-1185">Reference proteome</keyword>
<dbReference type="InterPro" id="IPR002347">
    <property type="entry name" value="SDR_fam"/>
</dbReference>
<dbReference type="Pfam" id="PF00106">
    <property type="entry name" value="adh_short"/>
    <property type="match status" value="1"/>
</dbReference>
<evidence type="ECO:0000256" key="2">
    <source>
        <dbReference type="ARBA" id="ARBA00023002"/>
    </source>
</evidence>
<evidence type="ECO:0000256" key="1">
    <source>
        <dbReference type="ARBA" id="ARBA00006484"/>
    </source>
</evidence>
<dbReference type="PANTHER" id="PTHR44196:SF1">
    <property type="entry name" value="DEHYDROGENASE_REDUCTASE SDR FAMILY MEMBER 7B"/>
    <property type="match status" value="1"/>
</dbReference>
<sequence>MKTIIVTGATDGIGKHLAKKLVAEGHHLILHGRNPQKLEATVREIKALSPQAILSAYLADFSKMADVYAFVSSIQQDFDRIDVLINNAGLFAGSERLATAENIEQPFMLSVQFPYILATELRPMLENALEGRIIR</sequence>
<keyword evidence="2" id="KW-0560">Oxidoreductase</keyword>
<evidence type="ECO:0000313" key="3">
    <source>
        <dbReference type="EMBL" id="MET3557063.1"/>
    </source>
</evidence>